<evidence type="ECO:0000313" key="6">
    <source>
        <dbReference type="Proteomes" id="UP000663505"/>
    </source>
</evidence>
<dbReference type="EMBL" id="CP071182">
    <property type="protein sequence ID" value="QSO46606.1"/>
    <property type="molecule type" value="Genomic_DNA"/>
</dbReference>
<dbReference type="Pfam" id="PF00294">
    <property type="entry name" value="PfkB"/>
    <property type="match status" value="1"/>
</dbReference>
<evidence type="ECO:0000313" key="5">
    <source>
        <dbReference type="EMBL" id="QSO46606.1"/>
    </source>
</evidence>
<dbReference type="CDD" id="cd01166">
    <property type="entry name" value="KdgK"/>
    <property type="match status" value="1"/>
</dbReference>
<dbReference type="RefSeq" id="WP_206655973.1">
    <property type="nucleotide sequence ID" value="NZ_CP071182.1"/>
</dbReference>
<proteinExistence type="inferred from homology"/>
<feature type="domain" description="Carbohydrate kinase PfkB" evidence="4">
    <location>
        <begin position="2"/>
        <end position="316"/>
    </location>
</feature>
<accession>A0A9X7Z6Q4</accession>
<comment type="similarity">
    <text evidence="1">Belongs to the carbohydrate kinase PfkB family.</text>
</comment>
<dbReference type="AlphaFoldDB" id="A0A9X7Z6Q4"/>
<dbReference type="SUPFAM" id="SSF53613">
    <property type="entry name" value="Ribokinase-like"/>
    <property type="match status" value="1"/>
</dbReference>
<evidence type="ECO:0000256" key="3">
    <source>
        <dbReference type="ARBA" id="ARBA00022777"/>
    </source>
</evidence>
<organism evidence="5 6">
    <name type="scientific">Alicyclobacillus mengziensis</name>
    <dbReference type="NCBI Taxonomy" id="2931921"/>
    <lineage>
        <taxon>Bacteria</taxon>
        <taxon>Bacillati</taxon>
        <taxon>Bacillota</taxon>
        <taxon>Bacilli</taxon>
        <taxon>Bacillales</taxon>
        <taxon>Alicyclobacillaceae</taxon>
        <taxon>Alicyclobacillus</taxon>
    </lineage>
</organism>
<dbReference type="InterPro" id="IPR029056">
    <property type="entry name" value="Ribokinase-like"/>
</dbReference>
<dbReference type="InterPro" id="IPR011611">
    <property type="entry name" value="PfkB_dom"/>
</dbReference>
<keyword evidence="2" id="KW-0808">Transferase</keyword>
<evidence type="ECO:0000256" key="2">
    <source>
        <dbReference type="ARBA" id="ARBA00022679"/>
    </source>
</evidence>
<name>A0A9X7Z6Q4_9BACL</name>
<dbReference type="PANTHER" id="PTHR43320:SF2">
    <property type="entry name" value="2-DEHYDRO-3-DEOXYGLUCONOKINASE_2-DEHYDRO-3-DEOXYGALACTONOKINASE"/>
    <property type="match status" value="1"/>
</dbReference>
<reference evidence="5 6" key="1">
    <citation type="submission" date="2021-02" db="EMBL/GenBank/DDBJ databases">
        <title>Alicyclobacillus curvatus sp. nov. and Alicyclobacillus mengziensis sp. nov., two acidophilic bacteria isolated from acid mine drainage.</title>
        <authorList>
            <person name="Huang Y."/>
        </authorList>
    </citation>
    <scope>NUCLEOTIDE SEQUENCE [LARGE SCALE GENOMIC DNA]</scope>
    <source>
        <strain evidence="5 6">S30H14</strain>
    </source>
</reference>
<keyword evidence="6" id="KW-1185">Reference proteome</keyword>
<dbReference type="GO" id="GO:0016301">
    <property type="term" value="F:kinase activity"/>
    <property type="evidence" value="ECO:0007669"/>
    <property type="project" value="UniProtKB-KW"/>
</dbReference>
<dbReference type="PANTHER" id="PTHR43320">
    <property type="entry name" value="SUGAR KINASE"/>
    <property type="match status" value="1"/>
</dbReference>
<dbReference type="Proteomes" id="UP000663505">
    <property type="component" value="Chromosome"/>
</dbReference>
<evidence type="ECO:0000259" key="4">
    <source>
        <dbReference type="Pfam" id="PF00294"/>
    </source>
</evidence>
<dbReference type="InterPro" id="IPR052700">
    <property type="entry name" value="Carb_kinase_PfkB-like"/>
</dbReference>
<dbReference type="KEGG" id="afx:JZ786_19455"/>
<dbReference type="Gene3D" id="3.40.1190.20">
    <property type="match status" value="1"/>
</dbReference>
<evidence type="ECO:0000256" key="1">
    <source>
        <dbReference type="ARBA" id="ARBA00010688"/>
    </source>
</evidence>
<gene>
    <name evidence="5" type="ORF">JZ786_19455</name>
</gene>
<sequence>MGRVVTLGEVLLRLSPPNRNRLVDSRTLEVNYGGSEANVAVALSQYGVETALVTKLPEHELGDAAIHTLRGFGVDVSHVVRGGDRLGVYYLENGYSIRPSKVIYDRKHSSIAQARIDEFDLDEIFAGRDLFHVSGITLGISESSFQLAKACMEKAKETGLKVSFDFNYRSKLWSLEEATKKFEQVLEYVDIVFAGHLDFTNILGIKVDERFAKNDIQDYYENLYRKVHVRYPFTFIASSIRSVESASRNRYQGLIFDGKDIYASQAYTVDIVDRVGTGDAFTAGFIYSYLTKQDEQYKVEFATASAALKHTISGDTVAATPAEVERLFKTGEFRLQR</sequence>
<protein>
    <submittedName>
        <fullName evidence="5">Sugar kinase</fullName>
    </submittedName>
</protein>
<keyword evidence="3 5" id="KW-0418">Kinase</keyword>